<dbReference type="InterPro" id="IPR005467">
    <property type="entry name" value="His_kinase_dom"/>
</dbReference>
<reference evidence="8 9" key="2">
    <citation type="journal article" date="2013" name="PLoS ONE">
        <title>INDIGO - INtegrated Data Warehouse of MIcrobial GenOmes with Examples from the Red Sea Extremophiles.</title>
        <authorList>
            <person name="Alam I."/>
            <person name="Antunes A."/>
            <person name="Kamau A.A."/>
            <person name="Ba Alawi W."/>
            <person name="Kalkatawi M."/>
            <person name="Stingl U."/>
            <person name="Bajic V.B."/>
        </authorList>
    </citation>
    <scope>NUCLEOTIDE SEQUENCE [LARGE SCALE GENOMIC DNA]</scope>
    <source>
        <strain evidence="8 9">SSD-17B</strain>
    </source>
</reference>
<dbReference type="Gene3D" id="3.30.565.10">
    <property type="entry name" value="Histidine kinase-like ATPase, C-terminal domain"/>
    <property type="match status" value="1"/>
</dbReference>
<evidence type="ECO:0000313" key="8">
    <source>
        <dbReference type="EMBL" id="ERJ11095.1"/>
    </source>
</evidence>
<keyword evidence="4 8" id="KW-0808">Transferase</keyword>
<evidence type="ECO:0000256" key="1">
    <source>
        <dbReference type="ARBA" id="ARBA00000085"/>
    </source>
</evidence>
<dbReference type="EMBL" id="AFNU02000016">
    <property type="protein sequence ID" value="ERJ11095.1"/>
    <property type="molecule type" value="Genomic_DNA"/>
</dbReference>
<keyword evidence="9" id="KW-1185">Reference proteome</keyword>
<dbReference type="OrthoDB" id="9797586at2"/>
<dbReference type="InterPro" id="IPR036890">
    <property type="entry name" value="HATPase_C_sf"/>
</dbReference>
<dbReference type="GO" id="GO:0005886">
    <property type="term" value="C:plasma membrane"/>
    <property type="evidence" value="ECO:0007669"/>
    <property type="project" value="TreeGrafter"/>
</dbReference>
<dbReference type="PRINTS" id="PR00344">
    <property type="entry name" value="BCTRLSENSOR"/>
</dbReference>
<organism evidence="8 9">
    <name type="scientific">Haloplasma contractile SSD-17B</name>
    <dbReference type="NCBI Taxonomy" id="1033810"/>
    <lineage>
        <taxon>Bacteria</taxon>
        <taxon>Bacillati</taxon>
        <taxon>Mycoplasmatota</taxon>
        <taxon>Mollicutes</taxon>
        <taxon>Haloplasmatales</taxon>
        <taxon>Haloplasmataceae</taxon>
        <taxon>Haloplasma</taxon>
    </lineage>
</organism>
<sequence>MRDLSMHVLDICMNSVRAKATFLEVLIEQQKEYLNLTIRDNGIGMDESTLKRVIDPFYTTRKTRHVGLGIPLLKASSERCKGEFSISSHVNKGTLIKSSFLYNHIDCLPIGDIQETFITLIMVEPDIDYLFKYNVSGHKIEIDTRKMRKILSEVPLNSPLVINWLKKELNSIKK</sequence>
<evidence type="ECO:0000256" key="3">
    <source>
        <dbReference type="ARBA" id="ARBA00022553"/>
    </source>
</evidence>
<evidence type="ECO:0000256" key="4">
    <source>
        <dbReference type="ARBA" id="ARBA00022679"/>
    </source>
</evidence>
<dbReference type="SUPFAM" id="SSF55874">
    <property type="entry name" value="ATPase domain of HSP90 chaperone/DNA topoisomerase II/histidine kinase"/>
    <property type="match status" value="1"/>
</dbReference>
<keyword evidence="6" id="KW-0902">Two-component regulatory system</keyword>
<dbReference type="GO" id="GO:0004721">
    <property type="term" value="F:phosphoprotein phosphatase activity"/>
    <property type="evidence" value="ECO:0007669"/>
    <property type="project" value="TreeGrafter"/>
</dbReference>
<dbReference type="AlphaFoldDB" id="U2FDP0"/>
<name>U2FDP0_9MOLU</name>
<comment type="caution">
    <text evidence="8">The sequence shown here is derived from an EMBL/GenBank/DDBJ whole genome shotgun (WGS) entry which is preliminary data.</text>
</comment>
<dbReference type="PANTHER" id="PTHR45453:SF1">
    <property type="entry name" value="PHOSPHATE REGULON SENSOR PROTEIN PHOR"/>
    <property type="match status" value="1"/>
</dbReference>
<dbReference type="EC" id="2.7.13.3" evidence="2"/>
<proteinExistence type="predicted"/>
<dbReference type="GO" id="GO:0016036">
    <property type="term" value="P:cellular response to phosphate starvation"/>
    <property type="evidence" value="ECO:0007669"/>
    <property type="project" value="TreeGrafter"/>
</dbReference>
<dbReference type="GO" id="GO:0000155">
    <property type="term" value="F:phosphorelay sensor kinase activity"/>
    <property type="evidence" value="ECO:0007669"/>
    <property type="project" value="TreeGrafter"/>
</dbReference>
<dbReference type="Pfam" id="PF02518">
    <property type="entry name" value="HATPase_c"/>
    <property type="match status" value="1"/>
</dbReference>
<accession>U2FDP0</accession>
<evidence type="ECO:0000259" key="7">
    <source>
        <dbReference type="PROSITE" id="PS50109"/>
    </source>
</evidence>
<protein>
    <recommendedName>
        <fullName evidence="2">histidine kinase</fullName>
        <ecNumber evidence="2">2.7.13.3</ecNumber>
    </recommendedName>
</protein>
<dbReference type="RefSeq" id="WP_008824685.1">
    <property type="nucleotide sequence ID" value="NZ_AFNU02000016.1"/>
</dbReference>
<comment type="catalytic activity">
    <reaction evidence="1">
        <text>ATP + protein L-histidine = ADP + protein N-phospho-L-histidine.</text>
        <dbReference type="EC" id="2.7.13.3"/>
    </reaction>
</comment>
<dbReference type="CDD" id="cd00075">
    <property type="entry name" value="HATPase"/>
    <property type="match status" value="1"/>
</dbReference>
<dbReference type="STRING" id="1033810.HLPCO_002834"/>
<evidence type="ECO:0000256" key="5">
    <source>
        <dbReference type="ARBA" id="ARBA00022777"/>
    </source>
</evidence>
<keyword evidence="5 8" id="KW-0418">Kinase</keyword>
<dbReference type="PANTHER" id="PTHR45453">
    <property type="entry name" value="PHOSPHATE REGULON SENSOR PROTEIN PHOR"/>
    <property type="match status" value="1"/>
</dbReference>
<keyword evidence="3" id="KW-0597">Phosphoprotein</keyword>
<feature type="domain" description="Histidine kinase" evidence="7">
    <location>
        <begin position="1"/>
        <end position="104"/>
    </location>
</feature>
<evidence type="ECO:0000256" key="6">
    <source>
        <dbReference type="ARBA" id="ARBA00023012"/>
    </source>
</evidence>
<dbReference type="PROSITE" id="PS50109">
    <property type="entry name" value="HIS_KIN"/>
    <property type="match status" value="1"/>
</dbReference>
<dbReference type="InterPro" id="IPR004358">
    <property type="entry name" value="Sig_transdc_His_kin-like_C"/>
</dbReference>
<evidence type="ECO:0000313" key="9">
    <source>
        <dbReference type="Proteomes" id="UP000005707"/>
    </source>
</evidence>
<gene>
    <name evidence="8" type="ORF">HLPCO_002834</name>
</gene>
<evidence type="ECO:0000256" key="2">
    <source>
        <dbReference type="ARBA" id="ARBA00012438"/>
    </source>
</evidence>
<dbReference type="eggNOG" id="COG4191">
    <property type="taxonomic scope" value="Bacteria"/>
</dbReference>
<dbReference type="InterPro" id="IPR003594">
    <property type="entry name" value="HATPase_dom"/>
</dbReference>
<reference evidence="8 9" key="1">
    <citation type="journal article" date="2011" name="J. Bacteriol.">
        <title>Genome sequence of Haloplasma contractile, an unusual contractile bacterium from a deep-sea anoxic brine lake.</title>
        <authorList>
            <person name="Antunes A."/>
            <person name="Alam I."/>
            <person name="El Dorry H."/>
            <person name="Siam R."/>
            <person name="Robertson A."/>
            <person name="Bajic V.B."/>
            <person name="Stingl U."/>
        </authorList>
    </citation>
    <scope>NUCLEOTIDE SEQUENCE [LARGE SCALE GENOMIC DNA]</scope>
    <source>
        <strain evidence="8 9">SSD-17B</strain>
    </source>
</reference>
<dbReference type="InParanoid" id="U2FDP0"/>
<dbReference type="InterPro" id="IPR050351">
    <property type="entry name" value="BphY/WalK/GraS-like"/>
</dbReference>
<dbReference type="Proteomes" id="UP000005707">
    <property type="component" value="Unassembled WGS sequence"/>
</dbReference>